<comment type="caution">
    <text evidence="2">The sequence shown here is derived from an EMBL/GenBank/DDBJ whole genome shotgun (WGS) entry which is preliminary data.</text>
</comment>
<dbReference type="SUPFAM" id="SSF50800">
    <property type="entry name" value="PK beta-barrel domain-like"/>
    <property type="match status" value="1"/>
</dbReference>
<dbReference type="OrthoDB" id="581532at2"/>
<evidence type="ECO:0000313" key="3">
    <source>
        <dbReference type="Proteomes" id="UP000245890"/>
    </source>
</evidence>
<evidence type="ECO:0000259" key="1">
    <source>
        <dbReference type="PROSITE" id="PS51340"/>
    </source>
</evidence>
<dbReference type="InterPro" id="IPR011037">
    <property type="entry name" value="Pyrv_Knase-like_insert_dom_sf"/>
</dbReference>
<proteinExistence type="predicted"/>
<dbReference type="InterPro" id="IPR005303">
    <property type="entry name" value="MOCOS_middle"/>
</dbReference>
<gene>
    <name evidence="2" type="ORF">DD559_19265</name>
</gene>
<dbReference type="EMBL" id="QENQ01000001">
    <property type="protein sequence ID" value="PVX31216.1"/>
    <property type="molecule type" value="Genomic_DNA"/>
</dbReference>
<dbReference type="Proteomes" id="UP000245890">
    <property type="component" value="Unassembled WGS sequence"/>
</dbReference>
<dbReference type="InterPro" id="IPR005302">
    <property type="entry name" value="MoCF_Sase_C"/>
</dbReference>
<dbReference type="GO" id="GO:0003824">
    <property type="term" value="F:catalytic activity"/>
    <property type="evidence" value="ECO:0007669"/>
    <property type="project" value="InterPro"/>
</dbReference>
<dbReference type="Pfam" id="PF03473">
    <property type="entry name" value="MOSC"/>
    <property type="match status" value="1"/>
</dbReference>
<dbReference type="PROSITE" id="PS51340">
    <property type="entry name" value="MOSC"/>
    <property type="match status" value="1"/>
</dbReference>
<accession>A0A2U0SIN6</accession>
<name>A0A2U0SIN6_9SPHN</name>
<organism evidence="2 3">
    <name type="scientific">Sphingomonas pokkalii</name>
    <dbReference type="NCBI Taxonomy" id="2175090"/>
    <lineage>
        <taxon>Bacteria</taxon>
        <taxon>Pseudomonadati</taxon>
        <taxon>Pseudomonadota</taxon>
        <taxon>Alphaproteobacteria</taxon>
        <taxon>Sphingomonadales</taxon>
        <taxon>Sphingomonadaceae</taxon>
        <taxon>Sphingomonas</taxon>
    </lineage>
</organism>
<reference evidence="2 3" key="1">
    <citation type="submission" date="2018-05" db="EMBL/GenBank/DDBJ databases">
        <title>Description of Sphingomonas pokkalii sp nov, isolated from the rhizosphere of saline tolerant pokkali rice and its draft genome analysis.</title>
        <authorList>
            <person name="Menon R."/>
            <person name="Kumari S."/>
            <person name="Rameshkumar N."/>
        </authorList>
    </citation>
    <scope>NUCLEOTIDE SEQUENCE [LARGE SCALE GENOMIC DNA]</scope>
    <source>
        <strain evidence="2 3">L3B27</strain>
    </source>
</reference>
<dbReference type="GO" id="GO:0030170">
    <property type="term" value="F:pyridoxal phosphate binding"/>
    <property type="evidence" value="ECO:0007669"/>
    <property type="project" value="InterPro"/>
</dbReference>
<feature type="domain" description="MOSC" evidence="1">
    <location>
        <begin position="74"/>
        <end position="238"/>
    </location>
</feature>
<dbReference type="RefSeq" id="WP_116470601.1">
    <property type="nucleotide sequence ID" value="NZ_QENQ01000001.1"/>
</dbReference>
<dbReference type="GO" id="GO:0030151">
    <property type="term" value="F:molybdenum ion binding"/>
    <property type="evidence" value="ECO:0007669"/>
    <property type="project" value="InterPro"/>
</dbReference>
<evidence type="ECO:0000313" key="2">
    <source>
        <dbReference type="EMBL" id="PVX31216.1"/>
    </source>
</evidence>
<dbReference type="AlphaFoldDB" id="A0A2U0SIN6"/>
<dbReference type="Pfam" id="PF03476">
    <property type="entry name" value="MOSC_N"/>
    <property type="match status" value="1"/>
</dbReference>
<sequence>MTMIVGHVSALARFPVKSMAGETLAIAEMDWQGIEGDRQYAFVRAANGTRFPWLTAREVPGMVLHRARFADPAAPKTSAVEVEAPDGGLRALHDAGLHAHLAEAAREPVSLIQVARGVYDSMPISLQTSAGHRALEIAHGGPIDSRRFRINVTIESELRPEQWQGRRLAFGDPSEDGAIVHCADPIQRCVLVTIDPETGAKDSTILRTVAQRFGACYGLYSAPARPGLIRVGDPVRILA</sequence>
<keyword evidence="3" id="KW-1185">Reference proteome</keyword>
<protein>
    <submittedName>
        <fullName evidence="2">MOSC domain-containing protein</fullName>
    </submittedName>
</protein>